<dbReference type="STRING" id="1246637.MTBBW1_1670094"/>
<dbReference type="Pfam" id="PF06415">
    <property type="entry name" value="iPGM_N"/>
    <property type="match status" value="1"/>
</dbReference>
<dbReference type="InterPro" id="IPR005995">
    <property type="entry name" value="Pgm_bpd_ind"/>
</dbReference>
<dbReference type="InterPro" id="IPR017850">
    <property type="entry name" value="Alkaline_phosphatase_core_sf"/>
</dbReference>
<proteinExistence type="inferred from homology"/>
<dbReference type="UniPathway" id="UPA00109">
    <property type="reaction ID" value="UER00186"/>
</dbReference>
<evidence type="ECO:0000256" key="7">
    <source>
        <dbReference type="ARBA" id="ARBA00023152"/>
    </source>
</evidence>
<feature type="domain" description="BPG-independent PGAM N-terminal" evidence="10">
    <location>
        <begin position="93"/>
        <end position="185"/>
    </location>
</feature>
<keyword evidence="8" id="KW-0464">Manganese</keyword>
<dbReference type="GO" id="GO:0006096">
    <property type="term" value="P:glycolytic process"/>
    <property type="evidence" value="ECO:0007669"/>
    <property type="project" value="UniProtKB-UniPathway"/>
</dbReference>
<evidence type="ECO:0000256" key="2">
    <source>
        <dbReference type="ARBA" id="ARBA00001936"/>
    </source>
</evidence>
<dbReference type="GO" id="GO:0030145">
    <property type="term" value="F:manganese ion binding"/>
    <property type="evidence" value="ECO:0007669"/>
    <property type="project" value="InterPro"/>
</dbReference>
<comment type="catalytic activity">
    <reaction evidence="1">
        <text>(2R)-2-phosphoglycerate = (2R)-3-phosphoglycerate</text>
        <dbReference type="Rhea" id="RHEA:15901"/>
        <dbReference type="ChEBI" id="CHEBI:58272"/>
        <dbReference type="ChEBI" id="CHEBI:58289"/>
        <dbReference type="EC" id="5.4.2.12"/>
    </reaction>
</comment>
<dbReference type="EMBL" id="FWEV01000076">
    <property type="protein sequence ID" value="SLM29078.1"/>
    <property type="molecule type" value="Genomic_DNA"/>
</dbReference>
<dbReference type="PANTHER" id="PTHR31637">
    <property type="entry name" value="2,3-BISPHOSPHOGLYCERATE-INDEPENDENT PHOSPHOGLYCERATE MUTASE"/>
    <property type="match status" value="1"/>
</dbReference>
<dbReference type="GO" id="GO:0004619">
    <property type="term" value="F:phosphoglycerate mutase activity"/>
    <property type="evidence" value="ECO:0007669"/>
    <property type="project" value="UniProtKB-EC"/>
</dbReference>
<evidence type="ECO:0000313" key="11">
    <source>
        <dbReference type="EMBL" id="SLM29078.1"/>
    </source>
</evidence>
<accession>A0A1W1H9N6</accession>
<dbReference type="SUPFAM" id="SSF64158">
    <property type="entry name" value="2,3-Bisphosphoglycerate-independent phosphoglycerate mutase, substrate-binding domain"/>
    <property type="match status" value="1"/>
</dbReference>
<dbReference type="InterPro" id="IPR036646">
    <property type="entry name" value="PGAM_B_sf"/>
</dbReference>
<evidence type="ECO:0000256" key="1">
    <source>
        <dbReference type="ARBA" id="ARBA00000370"/>
    </source>
</evidence>
<evidence type="ECO:0000256" key="5">
    <source>
        <dbReference type="ARBA" id="ARBA00012026"/>
    </source>
</evidence>
<evidence type="ECO:0000256" key="8">
    <source>
        <dbReference type="ARBA" id="ARBA00023211"/>
    </source>
</evidence>
<dbReference type="Gene3D" id="3.40.720.10">
    <property type="entry name" value="Alkaline Phosphatase, subunit A"/>
    <property type="match status" value="1"/>
</dbReference>
<comment type="pathway">
    <text evidence="3">Carbohydrate degradation; glycolysis; pyruvate from D-glyceraldehyde 3-phosphate: step 3/5.</text>
</comment>
<gene>
    <name evidence="11" type="ORF">MTBBW1_1670094</name>
</gene>
<evidence type="ECO:0000313" key="12">
    <source>
        <dbReference type="Proteomes" id="UP000191931"/>
    </source>
</evidence>
<keyword evidence="6" id="KW-0479">Metal-binding</keyword>
<keyword evidence="12" id="KW-1185">Reference proteome</keyword>
<dbReference type="EC" id="5.4.2.12" evidence="5"/>
<keyword evidence="9" id="KW-0413">Isomerase</keyword>
<dbReference type="AlphaFoldDB" id="A0A1W1H9N6"/>
<comment type="cofactor">
    <cofactor evidence="2">
        <name>Mn(2+)</name>
        <dbReference type="ChEBI" id="CHEBI:29035"/>
    </cofactor>
</comment>
<dbReference type="GO" id="GO:0006007">
    <property type="term" value="P:glucose catabolic process"/>
    <property type="evidence" value="ECO:0007669"/>
    <property type="project" value="InterPro"/>
</dbReference>
<evidence type="ECO:0000256" key="9">
    <source>
        <dbReference type="ARBA" id="ARBA00023235"/>
    </source>
</evidence>
<evidence type="ECO:0000256" key="4">
    <source>
        <dbReference type="ARBA" id="ARBA00008819"/>
    </source>
</evidence>
<name>A0A1W1H9N6_9BACT</name>
<sequence length="243" mass="27029">MTNDNRDQKRNCDHRVDALVILDGWGKNPFTDDNAVAMSGTPFLKMLELSYPSSELLCSGNAVGLPDGIMGNSEVGHMNIGAGRKVFQDLVRINNAISDRSFLSIPSLVNTMQTLKNEGNALHLMGLLSDGGVHSHITHLFSLIDMACDFGIDNIYIHAILDGRDTPPKSGFGYLEQLQSFLKKKVKVKLPPSAAGFMPWTEIQDGKELRLRTIFTHGDRKKQQMIHLKPSMQHMKQEKPMSL</sequence>
<dbReference type="Proteomes" id="UP000191931">
    <property type="component" value="Unassembled WGS sequence"/>
</dbReference>
<reference evidence="11 12" key="1">
    <citation type="submission" date="2017-03" db="EMBL/GenBank/DDBJ databases">
        <authorList>
            <person name="Afonso C.L."/>
            <person name="Miller P.J."/>
            <person name="Scott M.A."/>
            <person name="Spackman E."/>
            <person name="Goraichik I."/>
            <person name="Dimitrov K.M."/>
            <person name="Suarez D.L."/>
            <person name="Swayne D.E."/>
        </authorList>
    </citation>
    <scope>NUCLEOTIDE SEQUENCE [LARGE SCALE GENOMIC DNA]</scope>
    <source>
        <strain evidence="11">PRJEB14757</strain>
    </source>
</reference>
<evidence type="ECO:0000256" key="3">
    <source>
        <dbReference type="ARBA" id="ARBA00004798"/>
    </source>
</evidence>
<comment type="similarity">
    <text evidence="4">Belongs to the BPG-independent phosphoglycerate mutase family.</text>
</comment>
<protein>
    <recommendedName>
        <fullName evidence="5">phosphoglycerate mutase (2,3-diphosphoglycerate-independent)</fullName>
        <ecNumber evidence="5">5.4.2.12</ecNumber>
    </recommendedName>
</protein>
<dbReference type="PANTHER" id="PTHR31637:SF0">
    <property type="entry name" value="2,3-BISPHOSPHOGLYCERATE-INDEPENDENT PHOSPHOGLYCERATE MUTASE"/>
    <property type="match status" value="1"/>
</dbReference>
<dbReference type="Gene3D" id="3.40.1450.10">
    <property type="entry name" value="BPG-independent phosphoglycerate mutase, domain B"/>
    <property type="match status" value="1"/>
</dbReference>
<evidence type="ECO:0000259" key="10">
    <source>
        <dbReference type="Pfam" id="PF06415"/>
    </source>
</evidence>
<organism evidence="11 12">
    <name type="scientific">Desulfamplus magnetovallimortis</name>
    <dbReference type="NCBI Taxonomy" id="1246637"/>
    <lineage>
        <taxon>Bacteria</taxon>
        <taxon>Pseudomonadati</taxon>
        <taxon>Thermodesulfobacteriota</taxon>
        <taxon>Desulfobacteria</taxon>
        <taxon>Desulfobacterales</taxon>
        <taxon>Desulfobacteraceae</taxon>
        <taxon>Desulfamplus</taxon>
    </lineage>
</organism>
<dbReference type="GO" id="GO:0005829">
    <property type="term" value="C:cytosol"/>
    <property type="evidence" value="ECO:0007669"/>
    <property type="project" value="TreeGrafter"/>
</dbReference>
<evidence type="ECO:0000256" key="6">
    <source>
        <dbReference type="ARBA" id="ARBA00022723"/>
    </source>
</evidence>
<dbReference type="InterPro" id="IPR011258">
    <property type="entry name" value="BPG-indep_PGM_N"/>
</dbReference>
<keyword evidence="7" id="KW-0324">Glycolysis</keyword>